<dbReference type="STRING" id="1423795.FD12_GL002711"/>
<dbReference type="Pfam" id="PF19087">
    <property type="entry name" value="DUF5776"/>
    <property type="match status" value="1"/>
</dbReference>
<name>A0A512PPF5_9LACO</name>
<gene>
    <name evidence="4" type="ORF">LRA02_19670</name>
</gene>
<protein>
    <recommendedName>
        <fullName evidence="3">DUF5776 domain-containing protein</fullName>
    </recommendedName>
</protein>
<feature type="compositionally biased region" description="Polar residues" evidence="1">
    <location>
        <begin position="270"/>
        <end position="293"/>
    </location>
</feature>
<comment type="caution">
    <text evidence="4">The sequence shown here is derived from an EMBL/GenBank/DDBJ whole genome shotgun (WGS) entry which is preliminary data.</text>
</comment>
<keyword evidence="2" id="KW-0732">Signal</keyword>
<organism evidence="4 5">
    <name type="scientific">Lentilactobacillus rapi</name>
    <dbReference type="NCBI Taxonomy" id="481723"/>
    <lineage>
        <taxon>Bacteria</taxon>
        <taxon>Bacillati</taxon>
        <taxon>Bacillota</taxon>
        <taxon>Bacilli</taxon>
        <taxon>Lactobacillales</taxon>
        <taxon>Lactobacillaceae</taxon>
        <taxon>Lentilactobacillus</taxon>
    </lineage>
</organism>
<reference evidence="4 5" key="1">
    <citation type="submission" date="2019-07" db="EMBL/GenBank/DDBJ databases">
        <title>Whole genome shotgun sequence of Lactobacillus rapi NBRC 109618.</title>
        <authorList>
            <person name="Hosoyama A."/>
            <person name="Uohara A."/>
            <person name="Ohji S."/>
            <person name="Ichikawa N."/>
        </authorList>
    </citation>
    <scope>NUCLEOTIDE SEQUENCE [LARGE SCALE GENOMIC DNA]</scope>
    <source>
        <strain evidence="4 5">NBRC 109618</strain>
    </source>
</reference>
<evidence type="ECO:0000256" key="2">
    <source>
        <dbReference type="SAM" id="SignalP"/>
    </source>
</evidence>
<proteinExistence type="predicted"/>
<dbReference type="Gene3D" id="3.10.20.320">
    <property type="entry name" value="Putative peptidoglycan bound protein (lpxtg motif)"/>
    <property type="match status" value="1"/>
</dbReference>
<dbReference type="AlphaFoldDB" id="A0A512PPF5"/>
<evidence type="ECO:0000256" key="1">
    <source>
        <dbReference type="SAM" id="MobiDB-lite"/>
    </source>
</evidence>
<evidence type="ECO:0000313" key="5">
    <source>
        <dbReference type="Proteomes" id="UP000321569"/>
    </source>
</evidence>
<accession>A0A512PPF5</accession>
<dbReference type="EMBL" id="BKAM01000050">
    <property type="protein sequence ID" value="GEP73099.1"/>
    <property type="molecule type" value="Genomic_DNA"/>
</dbReference>
<evidence type="ECO:0000313" key="4">
    <source>
        <dbReference type="EMBL" id="GEP73099.1"/>
    </source>
</evidence>
<feature type="region of interest" description="Disordered" evidence="1">
    <location>
        <begin position="259"/>
        <end position="296"/>
    </location>
</feature>
<dbReference type="Proteomes" id="UP000321569">
    <property type="component" value="Unassembled WGS sequence"/>
</dbReference>
<feature type="chain" id="PRO_5039665477" description="DUF5776 domain-containing protein" evidence="2">
    <location>
        <begin position="32"/>
        <end position="461"/>
    </location>
</feature>
<feature type="signal peptide" evidence="2">
    <location>
        <begin position="1"/>
        <end position="31"/>
    </location>
</feature>
<feature type="domain" description="DUF5776" evidence="3">
    <location>
        <begin position="388"/>
        <end position="456"/>
    </location>
</feature>
<dbReference type="InterPro" id="IPR044081">
    <property type="entry name" value="DUF5776"/>
</dbReference>
<feature type="compositionally biased region" description="Low complexity" evidence="1">
    <location>
        <begin position="259"/>
        <end position="269"/>
    </location>
</feature>
<sequence>MGKLFKRLFFGVFTVAAMVVTLSAISVSAKAQANESSDININVTYSVVNGQNLGQDQVISLKNPATGSQKGFDALLKGYGVNDLAVITLYQDPTKVTGVDDPIKKAVYIINPAEETMTAYTEYVSGNPDWQEIHSNEMDGRTPGEYAANIIAKIPFIGFGHVPEVEANQINNNQDFGNLRAMTGIDIMYLPVHATANVKYVNEANNQTVKSYSISGYLAETGTYTPVAPSGYKLINSSSIPYTLTKDDSDDLTVSVVPISTPVTPSPDSNNNTPTVTPQKNDSWNPTNSNKNATGEPAVPNYAAVKGAAVYATNHIYMYKNATFAKSQRIAKYPKAKRVDRPMFVVTDYARSKAGALRYKVRDVNHGSKTAGKVGYITANRKFVVPVYYKSVPKNNKITIISKRGVHAYRNVNLTKYVKHYKKGVRLTVKRIVKHNLTTRYQLTNGNYVTANKKLVIQGNY</sequence>
<evidence type="ECO:0000259" key="3">
    <source>
        <dbReference type="Pfam" id="PF19087"/>
    </source>
</evidence>